<reference evidence="3 4" key="1">
    <citation type="submission" date="2021-11" db="EMBL/GenBank/DDBJ databases">
        <title>Draft genome sequence of Paenibacillus profundus YoMME, a new Gram-positive bacteria with exoelectrogenic properties.</title>
        <authorList>
            <person name="Hubenova Y."/>
            <person name="Hubenova E."/>
            <person name="Manasiev Y."/>
            <person name="Peykov S."/>
            <person name="Mitov M."/>
        </authorList>
    </citation>
    <scope>NUCLEOTIDE SEQUENCE [LARGE SCALE GENOMIC DNA]</scope>
    <source>
        <strain evidence="3 4">YoMME</strain>
    </source>
</reference>
<dbReference type="EMBL" id="JAJNBZ010000009">
    <property type="protein sequence ID" value="MCE5170347.1"/>
    <property type="molecule type" value="Genomic_DNA"/>
</dbReference>
<dbReference type="InterPro" id="IPR011576">
    <property type="entry name" value="Pyridox_Oxase_N"/>
</dbReference>
<accession>A0ABS8YJE6</accession>
<evidence type="ECO:0000313" key="4">
    <source>
        <dbReference type="Proteomes" id="UP001199916"/>
    </source>
</evidence>
<dbReference type="Gene3D" id="2.30.110.10">
    <property type="entry name" value="Electron Transport, Fmn-binding Protein, Chain A"/>
    <property type="match status" value="1"/>
</dbReference>
<dbReference type="PANTHER" id="PTHR35176:SF6">
    <property type="entry name" value="HEME OXYGENASE HI_0854-RELATED"/>
    <property type="match status" value="1"/>
</dbReference>
<evidence type="ECO:0000256" key="1">
    <source>
        <dbReference type="ARBA" id="ARBA00023002"/>
    </source>
</evidence>
<proteinExistence type="predicted"/>
<keyword evidence="4" id="KW-1185">Reference proteome</keyword>
<dbReference type="PIRSF" id="PIRSF004633">
    <property type="entry name" value="UCP_PLP_oxd"/>
    <property type="match status" value="1"/>
</dbReference>
<sequence>MEFTIDLAKYKQHYLEFIDNRKTLIISSTYEHGEPFVSYAPFVKKDGKLYIYISRIADHYRLIEHSTCLHVMLLADESESPNLFGLERVRLRCVPRYIGNEGSDSIFELFEERHSAKLMNVLRGLDFSLFELTPGQGRYVVGFGKAFDVDLDGNLFTQTVADKKK</sequence>
<dbReference type="Pfam" id="PF01243">
    <property type="entry name" value="PNPOx_N"/>
    <property type="match status" value="1"/>
</dbReference>
<dbReference type="RefSeq" id="WP_233697097.1">
    <property type="nucleotide sequence ID" value="NZ_JAJNBZ010000009.1"/>
</dbReference>
<protein>
    <submittedName>
        <fullName evidence="3">Pyridoxamine 5'-phosphate oxidase family protein</fullName>
    </submittedName>
</protein>
<dbReference type="InterPro" id="IPR014419">
    <property type="entry name" value="HutZ"/>
</dbReference>
<dbReference type="InterPro" id="IPR012349">
    <property type="entry name" value="Split_barrel_FMN-bd"/>
</dbReference>
<dbReference type="PANTHER" id="PTHR35176">
    <property type="entry name" value="HEME OXYGENASE HI_0854-RELATED"/>
    <property type="match status" value="1"/>
</dbReference>
<evidence type="ECO:0000313" key="3">
    <source>
        <dbReference type="EMBL" id="MCE5170347.1"/>
    </source>
</evidence>
<name>A0ABS8YJE6_9BACL</name>
<dbReference type="InterPro" id="IPR052019">
    <property type="entry name" value="F420H2_bilvrd_red/Heme_oxyg"/>
</dbReference>
<dbReference type="Proteomes" id="UP001199916">
    <property type="component" value="Unassembled WGS sequence"/>
</dbReference>
<evidence type="ECO:0000259" key="2">
    <source>
        <dbReference type="Pfam" id="PF01243"/>
    </source>
</evidence>
<keyword evidence="1" id="KW-0560">Oxidoreductase</keyword>
<dbReference type="SUPFAM" id="SSF50475">
    <property type="entry name" value="FMN-binding split barrel"/>
    <property type="match status" value="1"/>
</dbReference>
<gene>
    <name evidence="3" type="ORF">LQV63_13605</name>
</gene>
<comment type="caution">
    <text evidence="3">The sequence shown here is derived from an EMBL/GenBank/DDBJ whole genome shotgun (WGS) entry which is preliminary data.</text>
</comment>
<feature type="domain" description="Pyridoxamine 5'-phosphate oxidase N-terminal" evidence="2">
    <location>
        <begin position="12"/>
        <end position="140"/>
    </location>
</feature>
<organism evidence="3 4">
    <name type="scientific">Paenibacillus profundus</name>
    <dbReference type="NCBI Taxonomy" id="1173085"/>
    <lineage>
        <taxon>Bacteria</taxon>
        <taxon>Bacillati</taxon>
        <taxon>Bacillota</taxon>
        <taxon>Bacilli</taxon>
        <taxon>Bacillales</taxon>
        <taxon>Paenibacillaceae</taxon>
        <taxon>Paenibacillus</taxon>
    </lineage>
</organism>